<dbReference type="STRING" id="1155689.SAMN05444278_10369"/>
<sequence>MKFKLITLIVLCIFATSVNAQIDRSTMPKPGPAPKVNIGEPDRFNLRNGLEVLVVENHKLPRISASLIIDNKPYTADKPGTSSLVSSLLGTGTENISKDEFNEEIDFLGARVSFGSESAFASSLSKYFPRILELMAEGALNPLFTQEEFEAEKTKLIEGLKTDEKSVAAIGSRVASALAYGKNHPYGQFVTPETVEAITLKDVQNTYRNYFVPENAYMVIVGDITKREAKKLVKEYFSDWKKATPPNVSLPTVKNAQYAQINFVDMPNAVQSQITVENTVDLQMNNPDYFPVLVANQILGGSFGSYLNMNLREDKGYTYGARSSIGASRYASRFTASASVRNAVTDSAVVEFLKEIKRIRTEDVDAEKLEDVKSKFAGNFVMRLERPSTIANYALNIETNNLPEDFYETYLEKINAVSVEDVKRVAQKYLKLDKVRVVIAGKGVDVAENLEKIKFNEKKLPVLYYDKKANKTDKPEFKKPLPEGVTVATIYEDYINAIGGREKAEEVNSIYMKGSASMQGMKLALEQKMTKDGKQRIALLMNGNPLSLQVFNGESGYIVQQGQRIEMTDEQIKTYQATSGAIPELSVSDDAELTGIENVNGQDAYAIKMSENMTEYYSTETGLKLQTKTVVEQMGRSMETLVMYDDYKEVNGVMMPHILTQSFGPRKLDFNMNEVKINEGVSDKDFE</sequence>
<dbReference type="Pfam" id="PF00675">
    <property type="entry name" value="Peptidase_M16"/>
    <property type="match status" value="1"/>
</dbReference>
<dbReference type="OrthoDB" id="9811314at2"/>
<dbReference type="Proteomes" id="UP000184462">
    <property type="component" value="Unassembled WGS sequence"/>
</dbReference>
<dbReference type="InterPro" id="IPR011249">
    <property type="entry name" value="Metalloenz_LuxS/M16"/>
</dbReference>
<feature type="domain" description="Peptidase M16 N-terminal" evidence="2">
    <location>
        <begin position="76"/>
        <end position="161"/>
    </location>
</feature>
<feature type="signal peptide" evidence="1">
    <location>
        <begin position="1"/>
        <end position="20"/>
    </location>
</feature>
<evidence type="ECO:0000259" key="2">
    <source>
        <dbReference type="Pfam" id="PF00675"/>
    </source>
</evidence>
<feature type="chain" id="PRO_5012160408" evidence="1">
    <location>
        <begin position="21"/>
        <end position="687"/>
    </location>
</feature>
<evidence type="ECO:0000313" key="4">
    <source>
        <dbReference type="EMBL" id="SHE59278.1"/>
    </source>
</evidence>
<dbReference type="EMBL" id="FQTW01000003">
    <property type="protein sequence ID" value="SHE59278.1"/>
    <property type="molecule type" value="Genomic_DNA"/>
</dbReference>
<name>A0A1M4URJ2_9FLAO</name>
<dbReference type="PANTHER" id="PTHR11851">
    <property type="entry name" value="METALLOPROTEASE"/>
    <property type="match status" value="1"/>
</dbReference>
<evidence type="ECO:0000256" key="1">
    <source>
        <dbReference type="SAM" id="SignalP"/>
    </source>
</evidence>
<dbReference type="RefSeq" id="WP_073192521.1">
    <property type="nucleotide sequence ID" value="NZ_FQTW01000003.1"/>
</dbReference>
<protein>
    <submittedName>
        <fullName evidence="4">Predicted Zn-dependent peptidase</fullName>
    </submittedName>
</protein>
<keyword evidence="1" id="KW-0732">Signal</keyword>
<dbReference type="InterPro" id="IPR007863">
    <property type="entry name" value="Peptidase_M16_C"/>
</dbReference>
<keyword evidence="5" id="KW-1185">Reference proteome</keyword>
<evidence type="ECO:0000313" key="5">
    <source>
        <dbReference type="Proteomes" id="UP000184462"/>
    </source>
</evidence>
<proteinExistence type="predicted"/>
<reference evidence="4 5" key="1">
    <citation type="submission" date="2016-11" db="EMBL/GenBank/DDBJ databases">
        <authorList>
            <person name="Jaros S."/>
            <person name="Januszkiewicz K."/>
            <person name="Wedrychowicz H."/>
        </authorList>
    </citation>
    <scope>NUCLEOTIDE SEQUENCE [LARGE SCALE GENOMIC DNA]</scope>
    <source>
        <strain evidence="4 5">DSM 25661</strain>
    </source>
</reference>
<feature type="domain" description="Peptidase M16 C-terminal" evidence="3">
    <location>
        <begin position="198"/>
        <end position="375"/>
    </location>
</feature>
<gene>
    <name evidence="4" type="ORF">SAMN05444278_10369</name>
</gene>
<dbReference type="Pfam" id="PF05193">
    <property type="entry name" value="Peptidase_M16_C"/>
    <property type="match status" value="1"/>
</dbReference>
<organism evidence="4 5">
    <name type="scientific">Psychroflexus salarius</name>
    <dbReference type="NCBI Taxonomy" id="1155689"/>
    <lineage>
        <taxon>Bacteria</taxon>
        <taxon>Pseudomonadati</taxon>
        <taxon>Bacteroidota</taxon>
        <taxon>Flavobacteriia</taxon>
        <taxon>Flavobacteriales</taxon>
        <taxon>Flavobacteriaceae</taxon>
        <taxon>Psychroflexus</taxon>
    </lineage>
</organism>
<dbReference type="Gene3D" id="3.30.830.10">
    <property type="entry name" value="Metalloenzyme, LuxS/M16 peptidase-like"/>
    <property type="match status" value="2"/>
</dbReference>
<dbReference type="GO" id="GO:0046872">
    <property type="term" value="F:metal ion binding"/>
    <property type="evidence" value="ECO:0007669"/>
    <property type="project" value="InterPro"/>
</dbReference>
<dbReference type="PANTHER" id="PTHR11851:SF224">
    <property type="entry name" value="PROCESSING PROTEASE"/>
    <property type="match status" value="1"/>
</dbReference>
<dbReference type="AlphaFoldDB" id="A0A1M4URJ2"/>
<accession>A0A1M4URJ2</accession>
<evidence type="ECO:0000259" key="3">
    <source>
        <dbReference type="Pfam" id="PF05193"/>
    </source>
</evidence>
<dbReference type="InterPro" id="IPR011765">
    <property type="entry name" value="Pept_M16_N"/>
</dbReference>
<dbReference type="InterPro" id="IPR050361">
    <property type="entry name" value="MPP/UQCRC_Complex"/>
</dbReference>
<dbReference type="SUPFAM" id="SSF63411">
    <property type="entry name" value="LuxS/MPP-like metallohydrolase"/>
    <property type="match status" value="2"/>
</dbReference>